<sequence length="82" mass="9944">MTSFVFLGQAVERSRTNFINLCRRFHMKARASFEFKDDAILPKRMTLICFLGHEKITARFRTNIIQDQFKIRYLWAWRDLLN</sequence>
<accession>A0A0H4AJF5</accession>
<evidence type="ECO:0000313" key="1">
    <source>
        <dbReference type="EMBL" id="AKN50527.1"/>
    </source>
</evidence>
<name>A0A0H4AJF5_9ABAC</name>
<reference evidence="1" key="1">
    <citation type="journal article" date="2015" name="Virus Rev. Res.">
        <title>Characterization of Helicoverpa zea single nucleopolyhedrovirus isolated in Brazil during the first old world bollworm (Noctuidae: Helicoverpa armigera) nationwide outbreak.</title>
        <authorList>
            <person name="Ardisson-Araujo D.M.P."/>
            <person name="Melo F.L."/>
            <person name="Sosa-Gomez D.R."/>
            <person name="Ribeiro B.M."/>
        </authorList>
    </citation>
    <scope>NUCLEOTIDE SEQUENCE</scope>
    <source>
        <strain evidence="1">Br/South</strain>
    </source>
</reference>
<protein>
    <submittedName>
        <fullName evidence="1">Uncharacterized protein</fullName>
    </submittedName>
</protein>
<gene>
    <name evidence="1" type="primary">Hz(Br)Orf-26</name>
</gene>
<dbReference type="EMBL" id="KM596835">
    <property type="protein sequence ID" value="AKN50527.1"/>
    <property type="molecule type" value="Genomic_DNA"/>
</dbReference>
<organism evidence="1">
    <name type="scientific">Helicoverpa zea single nucleopolyhedrovirus</name>
    <dbReference type="NCBI Taxonomy" id="10468"/>
    <lineage>
        <taxon>Viruses</taxon>
        <taxon>Viruses incertae sedis</taxon>
        <taxon>Naldaviricetes</taxon>
        <taxon>Lefavirales</taxon>
        <taxon>Baculoviridae</taxon>
        <taxon>Alphabaculovirus</taxon>
        <taxon>Alphabaculovirus helarmigerae</taxon>
    </lineage>
</organism>
<proteinExistence type="predicted"/>